<dbReference type="PANTHER" id="PTHR11440">
    <property type="entry name" value="LECITHIN-CHOLESTEROL ACYLTRANSFERASE-RELATED"/>
    <property type="match status" value="1"/>
</dbReference>
<dbReference type="Gene3D" id="3.40.50.1820">
    <property type="entry name" value="alpha/beta hydrolase"/>
    <property type="match status" value="1"/>
</dbReference>
<sequence length="490" mass="54920">MAKTQMKDMIVLVPGTMGSILQKDGQDIWNVSLQAVLRAVKGLAEQGSFFEQIAIEEDDPERDYLDDGIKATGLIQDVRLAPGFMKIIDGYSFLHQKLTEDFNVTCGKNYFEFAYDWRRDNRVSARLLKKLIDDKLPKWQEISPSKKHAKVILIAHSMGGLVCRYYLEHLGGGEYCKALFSLGTSYRGSVKMLDFLANDYRKIPIPGLKDVLATFTSTYQLLPMYPVVKVNEKWQRVGETNGIPGVERGRAKEARGFLEKVNSKSPNNYSYEFKPIIGVGQKSTLQSTELRNGRLKVSNNPPLNPRTQEPLDADRVTGDDTVPVVSAIPIDLSDKLQGLYCGESHCALQSNTQVWNLLKYFLSQLQGTLRDFQNPQITQTIIKQPAISLTVDDLYLRDEEVTLGAEIVNVDSDTLKRKGNFGGLSAIITPASDNGTNLKLEENFELQGNSSYKLSLRKKLTPGLYHLEVETNKADESAPEAVHNLFQVMK</sequence>
<feature type="region of interest" description="Disordered" evidence="1">
    <location>
        <begin position="294"/>
        <end position="317"/>
    </location>
</feature>
<evidence type="ECO:0000313" key="2">
    <source>
        <dbReference type="EMBL" id="KST67840.1"/>
    </source>
</evidence>
<evidence type="ECO:0000256" key="1">
    <source>
        <dbReference type="SAM" id="MobiDB-lite"/>
    </source>
</evidence>
<dbReference type="RefSeq" id="WP_036265342.1">
    <property type="nucleotide sequence ID" value="NZ_LMTZ01000084.1"/>
</dbReference>
<dbReference type="GO" id="GO:0006629">
    <property type="term" value="P:lipid metabolic process"/>
    <property type="evidence" value="ECO:0007669"/>
    <property type="project" value="InterPro"/>
</dbReference>
<organism evidence="2 3">
    <name type="scientific">Mastigocoleus testarum BC008</name>
    <dbReference type="NCBI Taxonomy" id="371196"/>
    <lineage>
        <taxon>Bacteria</taxon>
        <taxon>Bacillati</taxon>
        <taxon>Cyanobacteriota</taxon>
        <taxon>Cyanophyceae</taxon>
        <taxon>Nostocales</taxon>
        <taxon>Hapalosiphonaceae</taxon>
        <taxon>Mastigocoleus</taxon>
    </lineage>
</organism>
<reference evidence="2 3" key="1">
    <citation type="journal article" date="2015" name="Genome Announc.">
        <title>Draft Genome of the Euendolithic (true boring) Cyanobacterium Mastigocoleus testarum strain BC008.</title>
        <authorList>
            <person name="Guida B.S."/>
            <person name="Garcia-Pichel F."/>
        </authorList>
    </citation>
    <scope>NUCLEOTIDE SEQUENCE [LARGE SCALE GENOMIC DNA]</scope>
    <source>
        <strain evidence="2 3">BC008</strain>
    </source>
</reference>
<feature type="compositionally biased region" description="Polar residues" evidence="1">
    <location>
        <begin position="297"/>
        <end position="307"/>
    </location>
</feature>
<dbReference type="InterPro" id="IPR029058">
    <property type="entry name" value="AB_hydrolase_fold"/>
</dbReference>
<gene>
    <name evidence="2" type="ORF">BC008_31100</name>
</gene>
<dbReference type="GO" id="GO:0008374">
    <property type="term" value="F:O-acyltransferase activity"/>
    <property type="evidence" value="ECO:0007669"/>
    <property type="project" value="InterPro"/>
</dbReference>
<keyword evidence="3" id="KW-1185">Reference proteome</keyword>
<dbReference type="InterPro" id="IPR003386">
    <property type="entry name" value="LACT/PDAT_acylTrfase"/>
</dbReference>
<accession>A0A0V7ZT82</accession>
<comment type="caution">
    <text evidence="2">The sequence shown here is derived from an EMBL/GenBank/DDBJ whole genome shotgun (WGS) entry which is preliminary data.</text>
</comment>
<dbReference type="Pfam" id="PF02450">
    <property type="entry name" value="LCAT"/>
    <property type="match status" value="1"/>
</dbReference>
<evidence type="ECO:0000313" key="3">
    <source>
        <dbReference type="Proteomes" id="UP000053372"/>
    </source>
</evidence>
<proteinExistence type="predicted"/>
<dbReference type="SUPFAM" id="SSF53474">
    <property type="entry name" value="alpha/beta-Hydrolases"/>
    <property type="match status" value="1"/>
</dbReference>
<dbReference type="AlphaFoldDB" id="A0A0V7ZT82"/>
<evidence type="ECO:0008006" key="4">
    <source>
        <dbReference type="Google" id="ProtNLM"/>
    </source>
</evidence>
<dbReference type="Proteomes" id="UP000053372">
    <property type="component" value="Unassembled WGS sequence"/>
</dbReference>
<dbReference type="EMBL" id="LMTZ01000084">
    <property type="protein sequence ID" value="KST67840.1"/>
    <property type="molecule type" value="Genomic_DNA"/>
</dbReference>
<dbReference type="OrthoDB" id="8447555at2"/>
<protein>
    <recommendedName>
        <fullName evidence="4">Lecithin--cholesterol acyltransferase</fullName>
    </recommendedName>
</protein>
<name>A0A0V7ZT82_9CYAN</name>